<dbReference type="Pfam" id="PF00023">
    <property type="entry name" value="Ank"/>
    <property type="match status" value="1"/>
</dbReference>
<evidence type="ECO:0000256" key="8">
    <source>
        <dbReference type="SAM" id="Phobius"/>
    </source>
</evidence>
<dbReference type="InterPro" id="IPR002110">
    <property type="entry name" value="Ankyrin_rpt"/>
</dbReference>
<keyword evidence="5 7" id="KW-0040">ANK repeat</keyword>
<dbReference type="PANTHER" id="PTHR24186">
    <property type="entry name" value="PROTEIN PHOSPHATASE 1 REGULATORY SUBUNIT"/>
    <property type="match status" value="1"/>
</dbReference>
<reference evidence="10" key="1">
    <citation type="submission" date="2022-06" db="EMBL/GenBank/DDBJ databases">
        <title>Uncovering the hologenomic basis of an extraordinary plant invasion.</title>
        <authorList>
            <person name="Bieker V.C."/>
            <person name="Martin M.D."/>
            <person name="Gilbert T."/>
            <person name="Hodgins K."/>
            <person name="Battlay P."/>
            <person name="Petersen B."/>
            <person name="Wilson J."/>
        </authorList>
    </citation>
    <scope>NUCLEOTIDE SEQUENCE</scope>
    <source>
        <strain evidence="10">AA19_3_7</strain>
        <tissue evidence="10">Leaf</tissue>
    </source>
</reference>
<feature type="repeat" description="ANK" evidence="7">
    <location>
        <begin position="332"/>
        <end position="355"/>
    </location>
</feature>
<comment type="subcellular location">
    <subcellularLocation>
        <location evidence="1">Membrane</location>
        <topology evidence="1">Multi-pass membrane protein</topology>
    </subcellularLocation>
</comment>
<dbReference type="InterPro" id="IPR026961">
    <property type="entry name" value="PGG_dom"/>
</dbReference>
<evidence type="ECO:0000259" key="9">
    <source>
        <dbReference type="Pfam" id="PF13962"/>
    </source>
</evidence>
<dbReference type="Pfam" id="PF12796">
    <property type="entry name" value="Ank_2"/>
    <property type="match status" value="2"/>
</dbReference>
<feature type="transmembrane region" description="Helical" evidence="8">
    <location>
        <begin position="502"/>
        <end position="522"/>
    </location>
</feature>
<dbReference type="SUPFAM" id="SSF48403">
    <property type="entry name" value="Ankyrin repeat"/>
    <property type="match status" value="1"/>
</dbReference>
<organism evidence="10 11">
    <name type="scientific">Ambrosia artemisiifolia</name>
    <name type="common">Common ragweed</name>
    <dbReference type="NCBI Taxonomy" id="4212"/>
    <lineage>
        <taxon>Eukaryota</taxon>
        <taxon>Viridiplantae</taxon>
        <taxon>Streptophyta</taxon>
        <taxon>Embryophyta</taxon>
        <taxon>Tracheophyta</taxon>
        <taxon>Spermatophyta</taxon>
        <taxon>Magnoliopsida</taxon>
        <taxon>eudicotyledons</taxon>
        <taxon>Gunneridae</taxon>
        <taxon>Pentapetalae</taxon>
        <taxon>asterids</taxon>
        <taxon>campanulids</taxon>
        <taxon>Asterales</taxon>
        <taxon>Asteraceae</taxon>
        <taxon>Asteroideae</taxon>
        <taxon>Heliantheae alliance</taxon>
        <taxon>Heliantheae</taxon>
        <taxon>Ambrosia</taxon>
    </lineage>
</organism>
<dbReference type="Gene3D" id="1.25.40.20">
    <property type="entry name" value="Ankyrin repeat-containing domain"/>
    <property type="match status" value="4"/>
</dbReference>
<feature type="domain" description="PGG" evidence="9">
    <location>
        <begin position="497"/>
        <end position="528"/>
    </location>
</feature>
<dbReference type="PROSITE" id="PS50297">
    <property type="entry name" value="ANK_REP_REGION"/>
    <property type="match status" value="3"/>
</dbReference>
<evidence type="ECO:0000256" key="1">
    <source>
        <dbReference type="ARBA" id="ARBA00004141"/>
    </source>
</evidence>
<feature type="non-terminal residue" evidence="10">
    <location>
        <position position="1"/>
    </location>
</feature>
<accession>A0AAD5GBM1</accession>
<feature type="repeat" description="ANK" evidence="7">
    <location>
        <begin position="122"/>
        <end position="150"/>
    </location>
</feature>
<name>A0AAD5GBM1_AMBAR</name>
<keyword evidence="2 8" id="KW-0812">Transmembrane</keyword>
<dbReference type="InterPro" id="IPR036770">
    <property type="entry name" value="Ankyrin_rpt-contain_sf"/>
</dbReference>
<evidence type="ECO:0000256" key="7">
    <source>
        <dbReference type="PROSITE-ProRule" id="PRU00023"/>
    </source>
</evidence>
<feature type="transmembrane region" description="Helical" evidence="8">
    <location>
        <begin position="543"/>
        <end position="563"/>
    </location>
</feature>
<keyword evidence="4 8" id="KW-1133">Transmembrane helix</keyword>
<evidence type="ECO:0000256" key="3">
    <source>
        <dbReference type="ARBA" id="ARBA00022737"/>
    </source>
</evidence>
<sequence length="574" mass="63444">MDTRHNNHLMKLELFKAAKKGCLKDFVAKYNQLQSLYQPISLLCTSHRNDTLLHIVAVFGHDRLAKFLAGESPDLITCKNFIGDTPLHVAARAGKLCVLESLLTMQNGTDPPSNYLLAKNKDGNTPLHEAVIHNRNTVVEFLLGKKQDYNNFVSNVNEKGKSPLYLAVESRNARIVSNILNRSGGTTSQNGTNEDVNANVSILHAAILDKITDSSKRIASTSQTRVDEDVETKKCVLHGALTGTDTEGKCAVVENGNVQNSKHVETTKSVLHAAVAGKDIGILRMVAEKVVEVLRDSSNHPLHLAASLGFLDGVNYLLDPKFGMDVLRHDDDGFCPIHLASKNGHLRVTKVLLDHYPDAREFLSKQHQNILHVAAENGKYNIVKYILKTKWAEFLINEKDKDGYTPLHLATINWHPKVVSALTWDPRIDLKQVNDEGLTALEVAERYMEVMAPFKERLTWIALRSAGTPRTHVKDPETVKRLEAAKYEPYNMAYCKGRVNTLLLVSALVATVTFAAGFTMPGGYNNSGDLNLMLNALRKAQRLLGLSLAMMSLAFLAGVNLVVTESYSLSVIIL</sequence>
<dbReference type="EMBL" id="JAMZMK010009476">
    <property type="protein sequence ID" value="KAI7735519.1"/>
    <property type="molecule type" value="Genomic_DNA"/>
</dbReference>
<evidence type="ECO:0000313" key="11">
    <source>
        <dbReference type="Proteomes" id="UP001206925"/>
    </source>
</evidence>
<feature type="repeat" description="ANK" evidence="7">
    <location>
        <begin position="82"/>
        <end position="114"/>
    </location>
</feature>
<keyword evidence="11" id="KW-1185">Reference proteome</keyword>
<dbReference type="Proteomes" id="UP001206925">
    <property type="component" value="Unassembled WGS sequence"/>
</dbReference>
<evidence type="ECO:0000256" key="6">
    <source>
        <dbReference type="ARBA" id="ARBA00023136"/>
    </source>
</evidence>
<dbReference type="PANTHER" id="PTHR24186:SF46">
    <property type="entry name" value="PROTEIN ACCELERATED CELL DEATH 6-LIKE"/>
    <property type="match status" value="1"/>
</dbReference>
<gene>
    <name evidence="10" type="ORF">M8C21_017877</name>
</gene>
<keyword evidence="6 8" id="KW-0472">Membrane</keyword>
<keyword evidence="3" id="KW-0677">Repeat</keyword>
<dbReference type="AlphaFoldDB" id="A0AAD5GBM1"/>
<dbReference type="GO" id="GO:0005886">
    <property type="term" value="C:plasma membrane"/>
    <property type="evidence" value="ECO:0007669"/>
    <property type="project" value="TreeGrafter"/>
</dbReference>
<comment type="caution">
    <text evidence="10">The sequence shown here is derived from an EMBL/GenBank/DDBJ whole genome shotgun (WGS) entry which is preliminary data.</text>
</comment>
<dbReference type="PROSITE" id="PS50088">
    <property type="entry name" value="ANK_REPEAT"/>
    <property type="match status" value="3"/>
</dbReference>
<dbReference type="SMART" id="SM00248">
    <property type="entry name" value="ANK"/>
    <property type="match status" value="9"/>
</dbReference>
<dbReference type="Pfam" id="PF13962">
    <property type="entry name" value="PGG"/>
    <property type="match status" value="1"/>
</dbReference>
<proteinExistence type="predicted"/>
<protein>
    <recommendedName>
        <fullName evidence="9">PGG domain-containing protein</fullName>
    </recommendedName>
</protein>
<evidence type="ECO:0000256" key="4">
    <source>
        <dbReference type="ARBA" id="ARBA00022989"/>
    </source>
</evidence>
<evidence type="ECO:0000256" key="5">
    <source>
        <dbReference type="ARBA" id="ARBA00023043"/>
    </source>
</evidence>
<evidence type="ECO:0000256" key="2">
    <source>
        <dbReference type="ARBA" id="ARBA00022692"/>
    </source>
</evidence>
<evidence type="ECO:0000313" key="10">
    <source>
        <dbReference type="EMBL" id="KAI7735519.1"/>
    </source>
</evidence>